<evidence type="ECO:0000313" key="2">
    <source>
        <dbReference type="Proteomes" id="UP000029448"/>
    </source>
</evidence>
<dbReference type="AlphaFoldDB" id="A0A094ZH97"/>
<reference evidence="1 2" key="1">
    <citation type="submission" date="2014-06" db="EMBL/GenBank/DDBJ databases">
        <title>Functional and comparative genomic analyses of the Drosophila gut microbiota identify candidate symbiosis factors.</title>
        <authorList>
            <person name="Newell P.D."/>
            <person name="Chaston J.M."/>
            <person name="Douglas A.E."/>
        </authorList>
    </citation>
    <scope>NUCLEOTIDE SEQUENCE [LARGE SCALE GENOMIC DNA]</scope>
    <source>
        <strain evidence="1 2">DmCS_006</strain>
    </source>
</reference>
<gene>
    <name evidence="1" type="ORF">AtDm6_2687</name>
</gene>
<evidence type="ECO:0000313" key="1">
    <source>
        <dbReference type="EMBL" id="KGB21921.1"/>
    </source>
</evidence>
<dbReference type="Proteomes" id="UP000029448">
    <property type="component" value="Unassembled WGS sequence"/>
</dbReference>
<sequence>MMTPSEVKAVDDWSFESRIRSRGEAIRRLIQLGLEAAKSTDGKD</sequence>
<dbReference type="PATRIC" id="fig|104102.7.peg.2651"/>
<dbReference type="STRING" id="104102.AtDm6_2687"/>
<name>A0A094ZH97_9PROT</name>
<organism evidence="1 2">
    <name type="scientific">Acetobacter tropicalis</name>
    <dbReference type="NCBI Taxonomy" id="104102"/>
    <lineage>
        <taxon>Bacteria</taxon>
        <taxon>Pseudomonadati</taxon>
        <taxon>Pseudomonadota</taxon>
        <taxon>Alphaproteobacteria</taxon>
        <taxon>Acetobacterales</taxon>
        <taxon>Acetobacteraceae</taxon>
        <taxon>Acetobacter</taxon>
    </lineage>
</organism>
<accession>A0A094ZH97</accession>
<keyword evidence="2" id="KW-1185">Reference proteome</keyword>
<proteinExistence type="predicted"/>
<protein>
    <submittedName>
        <fullName evidence="1">Uncharacterized protein</fullName>
    </submittedName>
</protein>
<comment type="caution">
    <text evidence="1">The sequence shown here is derived from an EMBL/GenBank/DDBJ whole genome shotgun (WGS) entry which is preliminary data.</text>
</comment>
<dbReference type="GeneID" id="89479930"/>
<dbReference type="RefSeq" id="WP_269320089.1">
    <property type="nucleotide sequence ID" value="NZ_JAUYUW010000001.1"/>
</dbReference>
<dbReference type="EMBL" id="JOKM01000093">
    <property type="protein sequence ID" value="KGB21921.1"/>
    <property type="molecule type" value="Genomic_DNA"/>
</dbReference>